<proteinExistence type="predicted"/>
<name>A0ABN9X575_9DINO</name>
<sequence>MLSVLLDFQPGYQWDDAGGYCGSWAVQRAALGKGAWISQQQVRDHTSPGGGHDNEILSTNIEEAFKKLKISFEGFDYVNEPLPQQDAYARWLKKQLVAGYAVAWMIMWSGQSYPIYDLKPPAGMYGHVEPVVGIQSNHPLNDTTRGSSGSDDVVLHYTDAGTNTVHRALSSLGGSWAGPGRRANCGWRHSYCMAEYAFGWAVKGFEDDKPYVQASLAIQPYESEPDTRSGETPVLLKGTLTVTELTAGSTYSIYRWDSVEDAFTYSDSFKKTSFQAKTDRFVYSDGTGFQSSGTTYYRVLLEAAAEEAV</sequence>
<dbReference type="Proteomes" id="UP001189429">
    <property type="component" value="Unassembled WGS sequence"/>
</dbReference>
<gene>
    <name evidence="1" type="ORF">PCOR1329_LOCUS73482</name>
</gene>
<feature type="non-terminal residue" evidence="1">
    <location>
        <position position="309"/>
    </location>
</feature>
<reference evidence="1" key="1">
    <citation type="submission" date="2023-10" db="EMBL/GenBank/DDBJ databases">
        <authorList>
            <person name="Chen Y."/>
            <person name="Shah S."/>
            <person name="Dougan E. K."/>
            <person name="Thang M."/>
            <person name="Chan C."/>
        </authorList>
    </citation>
    <scope>NUCLEOTIDE SEQUENCE [LARGE SCALE GENOMIC DNA]</scope>
</reference>
<organism evidence="1 2">
    <name type="scientific">Prorocentrum cordatum</name>
    <dbReference type="NCBI Taxonomy" id="2364126"/>
    <lineage>
        <taxon>Eukaryota</taxon>
        <taxon>Sar</taxon>
        <taxon>Alveolata</taxon>
        <taxon>Dinophyceae</taxon>
        <taxon>Prorocentrales</taxon>
        <taxon>Prorocentraceae</taxon>
        <taxon>Prorocentrum</taxon>
    </lineage>
</organism>
<protein>
    <recommendedName>
        <fullName evidence="3">Phospholipase B-like</fullName>
    </recommendedName>
</protein>
<evidence type="ECO:0000313" key="2">
    <source>
        <dbReference type="Proteomes" id="UP001189429"/>
    </source>
</evidence>
<keyword evidence="2" id="KW-1185">Reference proteome</keyword>
<evidence type="ECO:0008006" key="3">
    <source>
        <dbReference type="Google" id="ProtNLM"/>
    </source>
</evidence>
<comment type="caution">
    <text evidence="1">The sequence shown here is derived from an EMBL/GenBank/DDBJ whole genome shotgun (WGS) entry which is preliminary data.</text>
</comment>
<evidence type="ECO:0000313" key="1">
    <source>
        <dbReference type="EMBL" id="CAK0894432.1"/>
    </source>
</evidence>
<accession>A0ABN9X575</accession>
<dbReference type="EMBL" id="CAUYUJ010019896">
    <property type="protein sequence ID" value="CAK0894432.1"/>
    <property type="molecule type" value="Genomic_DNA"/>
</dbReference>